<evidence type="ECO:0000256" key="8">
    <source>
        <dbReference type="ARBA" id="ARBA00047380"/>
    </source>
</evidence>
<comment type="catalytic activity">
    <reaction evidence="8 10">
        <text>L-aspartyl-tRNA(Asn) + L-glutamine + ATP + H2O = L-asparaginyl-tRNA(Asn) + L-glutamate + ADP + phosphate + 2 H(+)</text>
        <dbReference type="Rhea" id="RHEA:14513"/>
        <dbReference type="Rhea" id="RHEA-COMP:9674"/>
        <dbReference type="Rhea" id="RHEA-COMP:9677"/>
        <dbReference type="ChEBI" id="CHEBI:15377"/>
        <dbReference type="ChEBI" id="CHEBI:15378"/>
        <dbReference type="ChEBI" id="CHEBI:29985"/>
        <dbReference type="ChEBI" id="CHEBI:30616"/>
        <dbReference type="ChEBI" id="CHEBI:43474"/>
        <dbReference type="ChEBI" id="CHEBI:58359"/>
        <dbReference type="ChEBI" id="CHEBI:78515"/>
        <dbReference type="ChEBI" id="CHEBI:78516"/>
        <dbReference type="ChEBI" id="CHEBI:456216"/>
    </reaction>
</comment>
<dbReference type="SUPFAM" id="SSF89095">
    <property type="entry name" value="GatB/YqeY motif"/>
    <property type="match status" value="1"/>
</dbReference>
<dbReference type="GO" id="GO:0006412">
    <property type="term" value="P:translation"/>
    <property type="evidence" value="ECO:0007669"/>
    <property type="project" value="UniProtKB-UniRule"/>
</dbReference>
<proteinExistence type="inferred from homology"/>
<dbReference type="NCBIfam" id="NF004014">
    <property type="entry name" value="PRK05477.1-4"/>
    <property type="match status" value="1"/>
</dbReference>
<dbReference type="KEGG" id="piv:NCTC13079_00953"/>
<accession>A0A3S5BWB5</accession>
<dbReference type="InterPro" id="IPR003789">
    <property type="entry name" value="Asn/Gln_tRNA_amidoTrase-B-like"/>
</dbReference>
<evidence type="ECO:0000256" key="10">
    <source>
        <dbReference type="HAMAP-Rule" id="MF_00121"/>
    </source>
</evidence>
<keyword evidence="13" id="KW-1185">Reference proteome</keyword>
<gene>
    <name evidence="10 12" type="primary">gatB</name>
    <name evidence="12" type="ORF">NCTC13079_00953</name>
</gene>
<dbReference type="NCBIfam" id="NF004012">
    <property type="entry name" value="PRK05477.1-2"/>
    <property type="match status" value="1"/>
</dbReference>
<comment type="catalytic activity">
    <reaction evidence="9 10">
        <text>L-glutamyl-tRNA(Gln) + L-glutamine + ATP + H2O = L-glutaminyl-tRNA(Gln) + L-glutamate + ADP + phosphate + H(+)</text>
        <dbReference type="Rhea" id="RHEA:17521"/>
        <dbReference type="Rhea" id="RHEA-COMP:9681"/>
        <dbReference type="Rhea" id="RHEA-COMP:9684"/>
        <dbReference type="ChEBI" id="CHEBI:15377"/>
        <dbReference type="ChEBI" id="CHEBI:15378"/>
        <dbReference type="ChEBI" id="CHEBI:29985"/>
        <dbReference type="ChEBI" id="CHEBI:30616"/>
        <dbReference type="ChEBI" id="CHEBI:43474"/>
        <dbReference type="ChEBI" id="CHEBI:58359"/>
        <dbReference type="ChEBI" id="CHEBI:78520"/>
        <dbReference type="ChEBI" id="CHEBI:78521"/>
        <dbReference type="ChEBI" id="CHEBI:456216"/>
    </reaction>
</comment>
<evidence type="ECO:0000256" key="4">
    <source>
        <dbReference type="ARBA" id="ARBA00022741"/>
    </source>
</evidence>
<keyword evidence="3 10" id="KW-0436">Ligase</keyword>
<dbReference type="Gene3D" id="1.10.150.380">
    <property type="entry name" value="GatB domain, N-terminal subdomain"/>
    <property type="match status" value="1"/>
</dbReference>
<protein>
    <recommendedName>
        <fullName evidence="10">Aspartyl/glutamyl-tRNA(Asn/Gln) amidotransferase subunit B</fullName>
        <shortName evidence="10">Asp/Glu-ADT subunit B</shortName>
        <ecNumber evidence="10">6.3.5.-</ecNumber>
    </recommendedName>
</protein>
<dbReference type="RefSeq" id="WP_126465544.1">
    <property type="nucleotide sequence ID" value="NZ_LR134523.1"/>
</dbReference>
<comment type="function">
    <text evidence="7 10">Allows the formation of correctly charged Asn-tRNA(Asn) or Gln-tRNA(Gln) through the transamidation of misacylated Asp-tRNA(Asn) or Glu-tRNA(Gln) in organisms which lack either or both of asparaginyl-tRNA or glutaminyl-tRNA synthetases. The reaction takes place in the presence of glutamine and ATP through an activated phospho-Asp-tRNA(Asn) or phospho-Glu-tRNA(Gln).</text>
</comment>
<dbReference type="Gene3D" id="1.10.10.410">
    <property type="match status" value="1"/>
</dbReference>
<dbReference type="GO" id="GO:0050566">
    <property type="term" value="F:asparaginyl-tRNA synthase (glutamine-hydrolyzing) activity"/>
    <property type="evidence" value="ECO:0007669"/>
    <property type="project" value="RHEA"/>
</dbReference>
<dbReference type="InterPro" id="IPR018027">
    <property type="entry name" value="Asn/Gln_amidotransferase"/>
</dbReference>
<keyword evidence="12" id="KW-0808">Transferase</keyword>
<evidence type="ECO:0000256" key="3">
    <source>
        <dbReference type="ARBA" id="ARBA00022598"/>
    </source>
</evidence>
<evidence type="ECO:0000256" key="2">
    <source>
        <dbReference type="ARBA" id="ARBA00011123"/>
    </source>
</evidence>
<dbReference type="FunFam" id="1.10.10.410:FF:000001">
    <property type="entry name" value="Aspartyl/glutamyl-tRNA(Asn/Gln) amidotransferase subunit B"/>
    <property type="match status" value="1"/>
</dbReference>
<evidence type="ECO:0000313" key="12">
    <source>
        <dbReference type="EMBL" id="VEJ35787.1"/>
    </source>
</evidence>
<dbReference type="SMART" id="SM00845">
    <property type="entry name" value="GatB_Yqey"/>
    <property type="match status" value="1"/>
</dbReference>
<comment type="similarity">
    <text evidence="1 10">Belongs to the GatB/GatE family. GatB subfamily.</text>
</comment>
<dbReference type="InterPro" id="IPR017958">
    <property type="entry name" value="Gln-tRNA_amidoTrfase_suB_CS"/>
</dbReference>
<dbReference type="InterPro" id="IPR023168">
    <property type="entry name" value="GatB_Yqey_C_2"/>
</dbReference>
<evidence type="ECO:0000256" key="6">
    <source>
        <dbReference type="ARBA" id="ARBA00022917"/>
    </source>
</evidence>
<reference evidence="12 13" key="1">
    <citation type="submission" date="2018-12" db="EMBL/GenBank/DDBJ databases">
        <authorList>
            <consortium name="Pathogen Informatics"/>
        </authorList>
    </citation>
    <scope>NUCLEOTIDE SEQUENCE [LARGE SCALE GENOMIC DNA]</scope>
    <source>
        <strain evidence="12 13">NCTC13079</strain>
    </source>
</reference>
<dbReference type="AlphaFoldDB" id="A0A3S5BWB5"/>
<feature type="domain" description="Asn/Gln amidotransferase" evidence="11">
    <location>
        <begin position="326"/>
        <end position="473"/>
    </location>
</feature>
<dbReference type="SUPFAM" id="SSF55931">
    <property type="entry name" value="Glutamine synthetase/guanido kinase"/>
    <property type="match status" value="1"/>
</dbReference>
<dbReference type="OrthoDB" id="9804078at2"/>
<evidence type="ECO:0000256" key="7">
    <source>
        <dbReference type="ARBA" id="ARBA00024799"/>
    </source>
</evidence>
<dbReference type="PROSITE" id="PS01234">
    <property type="entry name" value="GATB"/>
    <property type="match status" value="1"/>
</dbReference>
<evidence type="ECO:0000313" key="13">
    <source>
        <dbReference type="Proteomes" id="UP000269544"/>
    </source>
</evidence>
<dbReference type="PANTHER" id="PTHR11659">
    <property type="entry name" value="GLUTAMYL-TRNA GLN AMIDOTRANSFERASE SUBUNIT B MITOCHONDRIAL AND PROKARYOTIC PET112-RELATED"/>
    <property type="match status" value="1"/>
</dbReference>
<dbReference type="GO" id="GO:0050567">
    <property type="term" value="F:glutaminyl-tRNA synthase (glutamine-hydrolyzing) activity"/>
    <property type="evidence" value="ECO:0007669"/>
    <property type="project" value="UniProtKB-UniRule"/>
</dbReference>
<sequence>MAYKTIVGLEIHVELSTATKAFCGCENAYGREPNTCVCPVCLGLPGATPVLNKGAVDRAIEIATAFHMDIQPKSTFYRKNYFYPDLTKGYQITQTDATVAKDGYIEVEHEGMTRKIGIAQIQLEEDTGKSLHTEEETTLMDYNRAGVPLVEIVTEPDLTGGEEARLFLEKLRNTLRYLGVSDVKMEEGSLRCDVNVNIKDEESGERSAISEVKNLNSFRAVEKAIDYEVARQKALMEKGEKEHRATRRWDDAKSETVVMRVKYTANDYRFAPEGDLGPLYIDEAWIREVQDDMAELPDVKVQRFIDTYGLKSYDAKVICGSQAVADFYEAVAEKFDDYEMLSNWFMTEFLRRIPISEDGELEVAFSAEDFAYLLKQIRDKKINNNAGKKVFRIMCEEGKKPADIIEAEGLTQIGDASAIEGIVEEVLAENPESVQQFLNGKDRVVGFLVGQVMKKSRGKANPQMANEMLTNKLKAMQ</sequence>
<keyword evidence="4 10" id="KW-0547">Nucleotide-binding</keyword>
<dbReference type="NCBIfam" id="TIGR00133">
    <property type="entry name" value="gatB"/>
    <property type="match status" value="1"/>
</dbReference>
<dbReference type="InterPro" id="IPR014746">
    <property type="entry name" value="Gln_synth/guanido_kin_cat_dom"/>
</dbReference>
<evidence type="ECO:0000256" key="9">
    <source>
        <dbReference type="ARBA" id="ARBA00047913"/>
    </source>
</evidence>
<comment type="subunit">
    <text evidence="2 10">Heterotrimer of A, B and C subunits.</text>
</comment>
<name>A0A3S5BWB5_9FIRM</name>
<dbReference type="Pfam" id="PF02934">
    <property type="entry name" value="GatB_N"/>
    <property type="match status" value="1"/>
</dbReference>
<dbReference type="GO" id="GO:0070681">
    <property type="term" value="P:glutaminyl-tRNAGln biosynthesis via transamidation"/>
    <property type="evidence" value="ECO:0007669"/>
    <property type="project" value="TreeGrafter"/>
</dbReference>
<organism evidence="12 13">
    <name type="scientific">Aedoeadaptatus ivorii</name>
    <dbReference type="NCBI Taxonomy" id="54006"/>
    <lineage>
        <taxon>Bacteria</taxon>
        <taxon>Bacillati</taxon>
        <taxon>Bacillota</taxon>
        <taxon>Tissierellia</taxon>
        <taxon>Tissierellales</taxon>
        <taxon>Peptoniphilaceae</taxon>
        <taxon>Aedoeadaptatus</taxon>
    </lineage>
</organism>
<keyword evidence="6 10" id="KW-0648">Protein biosynthesis</keyword>
<dbReference type="Pfam" id="PF02637">
    <property type="entry name" value="GatB_Yqey"/>
    <property type="match status" value="1"/>
</dbReference>
<dbReference type="InterPro" id="IPR004413">
    <property type="entry name" value="GatB"/>
</dbReference>
<dbReference type="InterPro" id="IPR017959">
    <property type="entry name" value="Asn/Gln-tRNA_amidoTrfase_suB/E"/>
</dbReference>
<evidence type="ECO:0000256" key="5">
    <source>
        <dbReference type="ARBA" id="ARBA00022840"/>
    </source>
</evidence>
<dbReference type="GO" id="GO:0016740">
    <property type="term" value="F:transferase activity"/>
    <property type="evidence" value="ECO:0007669"/>
    <property type="project" value="UniProtKB-KW"/>
</dbReference>
<dbReference type="EMBL" id="LR134523">
    <property type="protein sequence ID" value="VEJ35787.1"/>
    <property type="molecule type" value="Genomic_DNA"/>
</dbReference>
<dbReference type="InterPro" id="IPR042114">
    <property type="entry name" value="GatB_C_1"/>
</dbReference>
<dbReference type="EC" id="6.3.5.-" evidence="10"/>
<dbReference type="Proteomes" id="UP000269544">
    <property type="component" value="Chromosome"/>
</dbReference>
<dbReference type="PANTHER" id="PTHR11659:SF0">
    <property type="entry name" value="GLUTAMYL-TRNA(GLN) AMIDOTRANSFERASE SUBUNIT B, MITOCHONDRIAL"/>
    <property type="match status" value="1"/>
</dbReference>
<keyword evidence="5 10" id="KW-0067">ATP-binding</keyword>
<dbReference type="GO" id="GO:0005524">
    <property type="term" value="F:ATP binding"/>
    <property type="evidence" value="ECO:0007669"/>
    <property type="project" value="UniProtKB-KW"/>
</dbReference>
<evidence type="ECO:0000256" key="1">
    <source>
        <dbReference type="ARBA" id="ARBA00005306"/>
    </source>
</evidence>
<dbReference type="HAMAP" id="MF_00121">
    <property type="entry name" value="GatB"/>
    <property type="match status" value="1"/>
</dbReference>
<dbReference type="InterPro" id="IPR006075">
    <property type="entry name" value="Asn/Gln-tRNA_Trfase_suB/E_cat"/>
</dbReference>
<evidence type="ECO:0000259" key="11">
    <source>
        <dbReference type="SMART" id="SM00845"/>
    </source>
</evidence>